<evidence type="ECO:0000313" key="6">
    <source>
        <dbReference type="Proteomes" id="UP001303046"/>
    </source>
</evidence>
<dbReference type="Pfam" id="PF08423">
    <property type="entry name" value="Rad51"/>
    <property type="match status" value="1"/>
</dbReference>
<name>A0ABR1CM31_NECAM</name>
<dbReference type="InterPro" id="IPR020588">
    <property type="entry name" value="RecA_ATP-bd"/>
</dbReference>
<dbReference type="EMBL" id="JAVFWL010000003">
    <property type="protein sequence ID" value="KAK6739431.1"/>
    <property type="molecule type" value="Genomic_DNA"/>
</dbReference>
<dbReference type="Pfam" id="PF14520">
    <property type="entry name" value="HHH_5"/>
    <property type="match status" value="1"/>
</dbReference>
<dbReference type="InterPro" id="IPR013632">
    <property type="entry name" value="Rad51_C"/>
</dbReference>
<keyword evidence="1" id="KW-0547">Nucleotide-binding</keyword>
<feature type="region of interest" description="Disordered" evidence="3">
    <location>
        <begin position="1"/>
        <end position="25"/>
    </location>
</feature>
<evidence type="ECO:0000256" key="3">
    <source>
        <dbReference type="SAM" id="MobiDB-lite"/>
    </source>
</evidence>
<dbReference type="InterPro" id="IPR027417">
    <property type="entry name" value="P-loop_NTPase"/>
</dbReference>
<evidence type="ECO:0000313" key="5">
    <source>
        <dbReference type="EMBL" id="KAK6739431.1"/>
    </source>
</evidence>
<dbReference type="Proteomes" id="UP001303046">
    <property type="component" value="Unassembled WGS sequence"/>
</dbReference>
<dbReference type="PROSITE" id="PS50162">
    <property type="entry name" value="RECA_2"/>
    <property type="match status" value="1"/>
</dbReference>
<keyword evidence="6" id="KW-1185">Reference proteome</keyword>
<organism evidence="5 6">
    <name type="scientific">Necator americanus</name>
    <name type="common">Human hookworm</name>
    <dbReference type="NCBI Taxonomy" id="51031"/>
    <lineage>
        <taxon>Eukaryota</taxon>
        <taxon>Metazoa</taxon>
        <taxon>Ecdysozoa</taxon>
        <taxon>Nematoda</taxon>
        <taxon>Chromadorea</taxon>
        <taxon>Rhabditida</taxon>
        <taxon>Rhabditina</taxon>
        <taxon>Rhabditomorpha</taxon>
        <taxon>Strongyloidea</taxon>
        <taxon>Ancylostomatidae</taxon>
        <taxon>Bunostominae</taxon>
        <taxon>Necator</taxon>
    </lineage>
</organism>
<dbReference type="PANTHER" id="PTHR22942">
    <property type="entry name" value="RECA/RAD51/RADA DNA STRAND-PAIRING FAMILY MEMBER"/>
    <property type="match status" value="1"/>
</dbReference>
<dbReference type="SUPFAM" id="SSF47794">
    <property type="entry name" value="Rad51 N-terminal domain-like"/>
    <property type="match status" value="1"/>
</dbReference>
<evidence type="ECO:0000256" key="2">
    <source>
        <dbReference type="ARBA" id="ARBA00022840"/>
    </source>
</evidence>
<sequence length="293" mass="32037">MSALVPHQYSATREPKMNQSFAKDPSDKKESFLAIERLRQVGVGTEEIIRLKEAGFHTIERIAHSATREIACIEGIGDKEAENILQKCMKFVDMGFSTALDVYEKRKNILKIRTGSLTLDTVIGGGIESRQITEVFGESGAGKSHLCHSLAVICQLPVSMGGADGKCIWIDTEGSFRPERLISIAQRYGIEARKVLDNIAFAKCFNSDHQTSLLTSAGFRSVGQSREYGGVEEVSTEPGVRCSYTLPKPPVSSCPARGLGRSSCSIPGPDKHSAEDLCIHMFRRIRSAFVPLG</sequence>
<evidence type="ECO:0000256" key="1">
    <source>
        <dbReference type="ARBA" id="ARBA00022741"/>
    </source>
</evidence>
<proteinExistence type="predicted"/>
<feature type="domain" description="RecA family profile 1" evidence="4">
    <location>
        <begin position="108"/>
        <end position="217"/>
    </location>
</feature>
<dbReference type="SUPFAM" id="SSF52540">
    <property type="entry name" value="P-loop containing nucleoside triphosphate hydrolases"/>
    <property type="match status" value="1"/>
</dbReference>
<gene>
    <name evidence="5" type="primary">Necator_chrIII.g8880</name>
    <name evidence="5" type="ORF">RB195_008115</name>
</gene>
<evidence type="ECO:0000259" key="4">
    <source>
        <dbReference type="PROSITE" id="PS50162"/>
    </source>
</evidence>
<protein>
    <recommendedName>
        <fullName evidence="4">RecA family profile 1 domain-containing protein</fullName>
    </recommendedName>
</protein>
<accession>A0ABR1CM31</accession>
<dbReference type="Gene3D" id="3.40.50.300">
    <property type="entry name" value="P-loop containing nucleotide triphosphate hydrolases"/>
    <property type="match status" value="1"/>
</dbReference>
<reference evidence="5 6" key="1">
    <citation type="submission" date="2023-08" db="EMBL/GenBank/DDBJ databases">
        <title>A Necator americanus chromosomal reference genome.</title>
        <authorList>
            <person name="Ilik V."/>
            <person name="Petrzelkova K.J."/>
            <person name="Pardy F."/>
            <person name="Fuh T."/>
            <person name="Niatou-Singa F.S."/>
            <person name="Gouil Q."/>
            <person name="Baker L."/>
            <person name="Ritchie M.E."/>
            <person name="Jex A.R."/>
            <person name="Gazzola D."/>
            <person name="Li H."/>
            <person name="Toshio Fujiwara R."/>
            <person name="Zhan B."/>
            <person name="Aroian R.V."/>
            <person name="Pafco B."/>
            <person name="Schwarz E.M."/>
        </authorList>
    </citation>
    <scope>NUCLEOTIDE SEQUENCE [LARGE SCALE GENOMIC DNA]</scope>
    <source>
        <strain evidence="5 6">Aroian</strain>
        <tissue evidence="5">Whole animal</tissue>
    </source>
</reference>
<comment type="caution">
    <text evidence="5">The sequence shown here is derived from an EMBL/GenBank/DDBJ whole genome shotgun (WGS) entry which is preliminary data.</text>
</comment>
<keyword evidence="2" id="KW-0067">ATP-binding</keyword>
<dbReference type="Gene3D" id="1.10.150.20">
    <property type="entry name" value="5' to 3' exonuclease, C-terminal subdomain"/>
    <property type="match status" value="1"/>
</dbReference>
<dbReference type="PANTHER" id="PTHR22942:SF39">
    <property type="entry name" value="DNA REPAIR PROTEIN RAD51 HOMOLOG 1"/>
    <property type="match status" value="1"/>
</dbReference>
<dbReference type="InterPro" id="IPR010995">
    <property type="entry name" value="DNA_repair_Rad51/TF_NusA_a-hlx"/>
</dbReference>